<dbReference type="InterPro" id="IPR003352">
    <property type="entry name" value="PTS_EIIC"/>
</dbReference>
<name>A0AAW3JPB3_9FIRM</name>
<dbReference type="InterPro" id="IPR018113">
    <property type="entry name" value="PTrfase_EIIB_Cys"/>
</dbReference>
<evidence type="ECO:0000256" key="11">
    <source>
        <dbReference type="PROSITE-ProRule" id="PRU00421"/>
    </source>
</evidence>
<evidence type="ECO:0008006" key="18">
    <source>
        <dbReference type="Google" id="ProtNLM"/>
    </source>
</evidence>
<dbReference type="NCBIfam" id="TIGR00830">
    <property type="entry name" value="PTBA"/>
    <property type="match status" value="1"/>
</dbReference>
<dbReference type="NCBIfam" id="TIGR00826">
    <property type="entry name" value="EIIB_glc"/>
    <property type="match status" value="1"/>
</dbReference>
<accession>A0AAW3JPB3</accession>
<feature type="transmembrane region" description="Helical" evidence="12">
    <location>
        <begin position="12"/>
        <end position="36"/>
    </location>
</feature>
<evidence type="ECO:0000256" key="9">
    <source>
        <dbReference type="ARBA" id="ARBA00022989"/>
    </source>
</evidence>
<feature type="transmembrane region" description="Helical" evidence="12">
    <location>
        <begin position="134"/>
        <end position="161"/>
    </location>
</feature>
<dbReference type="PROSITE" id="PS51103">
    <property type="entry name" value="PTS_EIIC_TYPE_1"/>
    <property type="match status" value="1"/>
</dbReference>
<evidence type="ECO:0000256" key="3">
    <source>
        <dbReference type="ARBA" id="ARBA00022475"/>
    </source>
</evidence>
<evidence type="ECO:0000256" key="2">
    <source>
        <dbReference type="ARBA" id="ARBA00022448"/>
    </source>
</evidence>
<dbReference type="Pfam" id="PF00367">
    <property type="entry name" value="PTS_EIIB"/>
    <property type="match status" value="1"/>
</dbReference>
<feature type="transmembrane region" description="Helical" evidence="12">
    <location>
        <begin position="399"/>
        <end position="421"/>
    </location>
</feature>
<reference evidence="16 17" key="1">
    <citation type="submission" date="2015-10" db="EMBL/GenBank/DDBJ databases">
        <title>Butyribacter intestini gen. nov., sp. nov., a butyric acid-producing bacterium of the family Lachnospiraceae isolated from the human faeces.</title>
        <authorList>
            <person name="Zou Y."/>
            <person name="Xue W."/>
            <person name="Luo G."/>
            <person name="Lv M."/>
        </authorList>
    </citation>
    <scope>NUCLEOTIDE SEQUENCE [LARGE SCALE GENOMIC DNA]</scope>
    <source>
        <strain evidence="16 17">TF01-11</strain>
    </source>
</reference>
<evidence type="ECO:0000256" key="5">
    <source>
        <dbReference type="ARBA" id="ARBA00022679"/>
    </source>
</evidence>
<dbReference type="FunFam" id="2.70.70.10:FF:000001">
    <property type="entry name" value="PTS system glucose-specific IIA component"/>
    <property type="match status" value="1"/>
</dbReference>
<evidence type="ECO:0000256" key="6">
    <source>
        <dbReference type="ARBA" id="ARBA00022683"/>
    </source>
</evidence>
<keyword evidence="7 12" id="KW-0812">Transmembrane</keyword>
<dbReference type="InterPro" id="IPR013013">
    <property type="entry name" value="PTS_EIIC_1"/>
</dbReference>
<evidence type="ECO:0000313" key="16">
    <source>
        <dbReference type="EMBL" id="KQC84683.1"/>
    </source>
</evidence>
<sequence>MKDKIFEVLQRIGRSFMLPIAILPVAGLLLGLGSSFTNETTIEMYNLGKILGDGTILHALLVIMNKVGSAVFDNLPLLFAVGVAIGMAKKEKEVSALSAVIAYFVMNISISSMLEINGKILSDGSISKDVLEGTIASVCGINTLQMGVFGGIIVGLGVAALHNRFHKIQLPNALSFFAGSRFVPIISTIVYMFVGILMYFVWPVVQNGIYALGGLVTGSGYLGTLAFGIIKRALIPFGLHHVFYMPFWQTAVGGTMNVAGNLVQGGQNIFFAQLADSAHITHFSADATRYFSGEFIFMIFGLPGAALAMYRTAKPEKKKQAGGLLFSAALTCMLTGITEPIEFSFLFVAPILFGVQVVLAGAAYMIAHILNIAVGLTFSGGLLDLFLFGILQGNDKTSWFRIIPVGIIYFILYYVIFSFLIKKFNLKTPGREDDAGEVKLYTKADVNARKAKGNNADGVAVEDELSRDITRGLGGKKNIDTVDCCATRLRCTVINPDLVNDAALKATGASGVIHKGNGVQIIYGPHVTVIKSNLEDYLETAPDMEYTESSEDLSGEINKKIEDKQENEPNADNEKKVVKTVVVSSPITGTAADLSTAPDEGFAGKMMGDGAVVTPEDAIIKAPEDGEVVFVFDTKHAIGFMTDSGLSLLLHIGIDTVKLDGKGFEVFVESGQKVKKGEPLMKIDIDYLKENAPSLVSPVLCTELEDNQKVRLLKTGDIKAGDELFAIDIYE</sequence>
<feature type="transmembrane region" description="Helical" evidence="12">
    <location>
        <begin position="182"/>
        <end position="202"/>
    </location>
</feature>
<evidence type="ECO:0000256" key="4">
    <source>
        <dbReference type="ARBA" id="ARBA00022597"/>
    </source>
</evidence>
<dbReference type="Pfam" id="PF02378">
    <property type="entry name" value="PTS_EIIC"/>
    <property type="match status" value="1"/>
</dbReference>
<feature type="transmembrane region" description="Helical" evidence="12">
    <location>
        <begin position="290"/>
        <end position="309"/>
    </location>
</feature>
<organism evidence="16 17">
    <name type="scientific">Butyribacter intestini</name>
    <dbReference type="NCBI Taxonomy" id="1703332"/>
    <lineage>
        <taxon>Bacteria</taxon>
        <taxon>Bacillati</taxon>
        <taxon>Bacillota</taxon>
        <taxon>Clostridia</taxon>
        <taxon>Lachnospirales</taxon>
        <taxon>Lachnospiraceae</taxon>
        <taxon>Butyribacter</taxon>
    </lineage>
</organism>
<dbReference type="Gene3D" id="3.30.1360.60">
    <property type="entry name" value="Glucose permease domain IIB"/>
    <property type="match status" value="1"/>
</dbReference>
<dbReference type="Pfam" id="PF00358">
    <property type="entry name" value="PTS_EIIA_1"/>
    <property type="match status" value="1"/>
</dbReference>
<dbReference type="GO" id="GO:0009401">
    <property type="term" value="P:phosphoenolpyruvate-dependent sugar phosphotransferase system"/>
    <property type="evidence" value="ECO:0007669"/>
    <property type="project" value="UniProtKB-KW"/>
</dbReference>
<comment type="caution">
    <text evidence="16">The sequence shown here is derived from an EMBL/GenBank/DDBJ whole genome shotgun (WGS) entry which is preliminary data.</text>
</comment>
<dbReference type="InterPro" id="IPR001996">
    <property type="entry name" value="PTS_IIB_1"/>
</dbReference>
<evidence type="ECO:0000256" key="8">
    <source>
        <dbReference type="ARBA" id="ARBA00022777"/>
    </source>
</evidence>
<dbReference type="GO" id="GO:0016301">
    <property type="term" value="F:kinase activity"/>
    <property type="evidence" value="ECO:0007669"/>
    <property type="project" value="UniProtKB-KW"/>
</dbReference>
<evidence type="ECO:0000259" key="14">
    <source>
        <dbReference type="PROSITE" id="PS51098"/>
    </source>
</evidence>
<protein>
    <recommendedName>
        <fullName evidence="18">PTS system glucose-specific EIICBA component</fullName>
    </recommendedName>
</protein>
<dbReference type="RefSeq" id="WP_055943643.1">
    <property type="nucleotide sequence ID" value="NZ_JAQDCV010000002.1"/>
</dbReference>
<evidence type="ECO:0000259" key="13">
    <source>
        <dbReference type="PROSITE" id="PS51093"/>
    </source>
</evidence>
<evidence type="ECO:0000256" key="10">
    <source>
        <dbReference type="ARBA" id="ARBA00023136"/>
    </source>
</evidence>
<comment type="subcellular location">
    <subcellularLocation>
        <location evidence="1">Cell membrane</location>
        <topology evidence="1">Multi-pass membrane protein</topology>
    </subcellularLocation>
</comment>
<keyword evidence="10 12" id="KW-0472">Membrane</keyword>
<keyword evidence="9 12" id="KW-1133">Transmembrane helix</keyword>
<dbReference type="InterPro" id="IPR001127">
    <property type="entry name" value="PTS_EIIA_1_perm"/>
</dbReference>
<feature type="domain" description="PTS EIIA type-1" evidence="13">
    <location>
        <begin position="599"/>
        <end position="703"/>
    </location>
</feature>
<evidence type="ECO:0000313" key="17">
    <source>
        <dbReference type="Proteomes" id="UP000050833"/>
    </source>
</evidence>
<feature type="domain" description="PTS EIIB type-1" evidence="14">
    <location>
        <begin position="463"/>
        <end position="544"/>
    </location>
</feature>
<dbReference type="SUPFAM" id="SSF51261">
    <property type="entry name" value="Duplicated hybrid motif"/>
    <property type="match status" value="1"/>
</dbReference>
<feature type="transmembrane region" description="Helical" evidence="12">
    <location>
        <begin position="373"/>
        <end position="393"/>
    </location>
</feature>
<evidence type="ECO:0000256" key="7">
    <source>
        <dbReference type="ARBA" id="ARBA00022692"/>
    </source>
</evidence>
<feature type="transmembrane region" description="Helical" evidence="12">
    <location>
        <begin position="94"/>
        <end position="114"/>
    </location>
</feature>
<dbReference type="PROSITE" id="PS51093">
    <property type="entry name" value="PTS_EIIA_TYPE_1"/>
    <property type="match status" value="1"/>
</dbReference>
<dbReference type="GO" id="GO:0008982">
    <property type="term" value="F:protein-N(PI)-phosphohistidine-sugar phosphotransferase activity"/>
    <property type="evidence" value="ECO:0007669"/>
    <property type="project" value="InterPro"/>
</dbReference>
<feature type="transmembrane region" description="Helical" evidence="12">
    <location>
        <begin position="208"/>
        <end position="230"/>
    </location>
</feature>
<feature type="domain" description="PTS EIIC type-1" evidence="15">
    <location>
        <begin position="3"/>
        <end position="433"/>
    </location>
</feature>
<dbReference type="InterPro" id="IPR011055">
    <property type="entry name" value="Dup_hybrid_motif"/>
</dbReference>
<feature type="transmembrane region" description="Helical" evidence="12">
    <location>
        <begin position="343"/>
        <end position="366"/>
    </location>
</feature>
<feature type="transmembrane region" description="Helical" evidence="12">
    <location>
        <begin position="56"/>
        <end position="82"/>
    </location>
</feature>
<dbReference type="SUPFAM" id="SSF55604">
    <property type="entry name" value="Glucose permease domain IIB"/>
    <property type="match status" value="1"/>
</dbReference>
<keyword evidence="4" id="KW-0762">Sugar transport</keyword>
<dbReference type="PANTHER" id="PTHR30009:SF24">
    <property type="entry name" value="PTS SYSTEM, IIBC COMPONENT"/>
    <property type="match status" value="1"/>
</dbReference>
<feature type="transmembrane region" description="Helical" evidence="12">
    <location>
        <begin position="242"/>
        <end position="263"/>
    </location>
</feature>
<evidence type="ECO:0000256" key="12">
    <source>
        <dbReference type="SAM" id="Phobius"/>
    </source>
</evidence>
<keyword evidence="17" id="KW-1185">Reference proteome</keyword>
<dbReference type="EMBL" id="LLKB01000005">
    <property type="protein sequence ID" value="KQC84683.1"/>
    <property type="molecule type" value="Genomic_DNA"/>
</dbReference>
<gene>
    <name evidence="16" type="ORF">APZ18_08085</name>
</gene>
<dbReference type="PANTHER" id="PTHR30009">
    <property type="entry name" value="CYTOCHROME C-TYPE SYNTHESIS PROTEIN AND PTS TRANSMEMBRANE COMPONENT"/>
    <property type="match status" value="1"/>
</dbReference>
<dbReference type="GO" id="GO:0090563">
    <property type="term" value="F:protein-phosphocysteine-sugar phosphotransferase activity"/>
    <property type="evidence" value="ECO:0007669"/>
    <property type="project" value="TreeGrafter"/>
</dbReference>
<dbReference type="PROSITE" id="PS51098">
    <property type="entry name" value="PTS_EIIB_TYPE_1"/>
    <property type="match status" value="1"/>
</dbReference>
<dbReference type="InterPro" id="IPR036878">
    <property type="entry name" value="Glu_permease_IIB"/>
</dbReference>
<dbReference type="AlphaFoldDB" id="A0AAW3JPB3"/>
<dbReference type="Proteomes" id="UP000050833">
    <property type="component" value="Unassembled WGS sequence"/>
</dbReference>
<feature type="active site" description="Phosphocysteine intermediate; for EIIB activity" evidence="11">
    <location>
        <position position="485"/>
    </location>
</feature>
<evidence type="ECO:0000259" key="15">
    <source>
        <dbReference type="PROSITE" id="PS51103"/>
    </source>
</evidence>
<dbReference type="GO" id="GO:0005886">
    <property type="term" value="C:plasma membrane"/>
    <property type="evidence" value="ECO:0007669"/>
    <property type="project" value="UniProtKB-SubCell"/>
</dbReference>
<dbReference type="CDD" id="cd00212">
    <property type="entry name" value="PTS_IIB_glc"/>
    <property type="match status" value="1"/>
</dbReference>
<evidence type="ECO:0000256" key="1">
    <source>
        <dbReference type="ARBA" id="ARBA00004651"/>
    </source>
</evidence>
<proteinExistence type="predicted"/>
<keyword evidence="8" id="KW-0418">Kinase</keyword>
<dbReference type="PROSITE" id="PS00371">
    <property type="entry name" value="PTS_EIIA_TYPE_1_HIS"/>
    <property type="match status" value="1"/>
</dbReference>
<keyword evidence="6" id="KW-0598">Phosphotransferase system</keyword>
<dbReference type="InterPro" id="IPR050429">
    <property type="entry name" value="PTS_Glucose_EIICBA"/>
</dbReference>
<keyword evidence="3" id="KW-1003">Cell membrane</keyword>
<keyword evidence="2" id="KW-0813">Transport</keyword>
<keyword evidence="5" id="KW-0808">Transferase</keyword>
<dbReference type="Gene3D" id="2.70.70.10">
    <property type="entry name" value="Glucose Permease (Domain IIA)"/>
    <property type="match status" value="1"/>
</dbReference>